<dbReference type="AlphaFoldDB" id="A0A0F3IXJ2"/>
<evidence type="ECO:0000313" key="3">
    <source>
        <dbReference type="Proteomes" id="UP000033774"/>
    </source>
</evidence>
<dbReference type="PROSITE" id="PS51819">
    <property type="entry name" value="VOC"/>
    <property type="match status" value="1"/>
</dbReference>
<keyword evidence="3" id="KW-1185">Reference proteome</keyword>
<dbReference type="PATRIC" id="fig|552518.3.peg.239"/>
<accession>A0A0F3IXJ2</accession>
<reference evidence="2 3" key="1">
    <citation type="submission" date="2015-03" db="EMBL/GenBank/DDBJ databases">
        <title>Draft genome sequence of Elstera litoralis.</title>
        <authorList>
            <person name="Rahalkar M.C."/>
            <person name="Dhakephalkar P.K."/>
            <person name="Pore S.D."/>
            <person name="Arora P."/>
            <person name="Kapse N.G."/>
            <person name="Pandit P.S."/>
        </authorList>
    </citation>
    <scope>NUCLEOTIDE SEQUENCE [LARGE SCALE GENOMIC DNA]</scope>
    <source>
        <strain evidence="2 3">Dia-1</strain>
    </source>
</reference>
<dbReference type="RefSeq" id="WP_045775027.1">
    <property type="nucleotide sequence ID" value="NZ_LAJY01000116.1"/>
</dbReference>
<dbReference type="InterPro" id="IPR004360">
    <property type="entry name" value="Glyas_Fos-R_dOase_dom"/>
</dbReference>
<dbReference type="PANTHER" id="PTHR33993">
    <property type="entry name" value="GLYOXALASE-RELATED"/>
    <property type="match status" value="1"/>
</dbReference>
<evidence type="ECO:0000259" key="1">
    <source>
        <dbReference type="PROSITE" id="PS51819"/>
    </source>
</evidence>
<dbReference type="Pfam" id="PF00903">
    <property type="entry name" value="Glyoxalase"/>
    <property type="match status" value="1"/>
</dbReference>
<proteinExistence type="predicted"/>
<gene>
    <name evidence="2" type="ORF">VZ95_05850</name>
</gene>
<dbReference type="SUPFAM" id="SSF54593">
    <property type="entry name" value="Glyoxalase/Bleomycin resistance protein/Dihydroxybiphenyl dioxygenase"/>
    <property type="match status" value="1"/>
</dbReference>
<dbReference type="CDD" id="cd07247">
    <property type="entry name" value="SgaA_N_like"/>
    <property type="match status" value="1"/>
</dbReference>
<dbReference type="InterPro" id="IPR029068">
    <property type="entry name" value="Glyas_Bleomycin-R_OHBP_Dase"/>
</dbReference>
<dbReference type="Proteomes" id="UP000033774">
    <property type="component" value="Unassembled WGS sequence"/>
</dbReference>
<organism evidence="2 3">
    <name type="scientific">Elstera litoralis</name>
    <dbReference type="NCBI Taxonomy" id="552518"/>
    <lineage>
        <taxon>Bacteria</taxon>
        <taxon>Pseudomonadati</taxon>
        <taxon>Pseudomonadota</taxon>
        <taxon>Alphaproteobacteria</taxon>
        <taxon>Rhodospirillales</taxon>
        <taxon>Rhodospirillaceae</taxon>
        <taxon>Elstera</taxon>
    </lineage>
</organism>
<feature type="domain" description="VOC" evidence="1">
    <location>
        <begin position="7"/>
        <end position="124"/>
    </location>
</feature>
<protein>
    <recommendedName>
        <fullName evidence="1">VOC domain-containing protein</fullName>
    </recommendedName>
</protein>
<dbReference type="InterPro" id="IPR052164">
    <property type="entry name" value="Anthracycline_SecMetBiosynth"/>
</dbReference>
<name>A0A0F3IXJ2_9PROT</name>
<dbReference type="EMBL" id="LAJY01000116">
    <property type="protein sequence ID" value="KJV10309.1"/>
    <property type="molecule type" value="Genomic_DNA"/>
</dbReference>
<sequence>MSMSNNVAVWFEIPAADFDRATRFYESLFGVSLRREDLGPNRLGIFPYEQPALSGCVIAGPAYHPANDGPVIYLNCEGRLDDLLSRVESLGGSIVTPKTALPPGMGAFAHIRDSEGNRVGLHSAV</sequence>
<dbReference type="InterPro" id="IPR037523">
    <property type="entry name" value="VOC_core"/>
</dbReference>
<evidence type="ECO:0000313" key="2">
    <source>
        <dbReference type="EMBL" id="KJV10309.1"/>
    </source>
</evidence>
<dbReference type="Gene3D" id="3.10.180.10">
    <property type="entry name" value="2,3-Dihydroxybiphenyl 1,2-Dioxygenase, domain 1"/>
    <property type="match status" value="1"/>
</dbReference>
<dbReference type="PANTHER" id="PTHR33993:SF2">
    <property type="entry name" value="VOC DOMAIN-CONTAINING PROTEIN"/>
    <property type="match status" value="1"/>
</dbReference>
<comment type="caution">
    <text evidence="2">The sequence shown here is derived from an EMBL/GenBank/DDBJ whole genome shotgun (WGS) entry which is preliminary data.</text>
</comment>